<feature type="non-terminal residue" evidence="4">
    <location>
        <position position="233"/>
    </location>
</feature>
<accession>A0A367K0J7</accession>
<dbReference type="Pfam" id="PF01747">
    <property type="entry name" value="ATP-sulfurylase"/>
    <property type="match status" value="1"/>
</dbReference>
<dbReference type="PANTHER" id="PTHR42700">
    <property type="entry name" value="SULFATE ADENYLYLTRANSFERASE"/>
    <property type="match status" value="1"/>
</dbReference>
<organism evidence="4 5">
    <name type="scientific">Rhizopus stolonifer</name>
    <name type="common">Rhizopus nigricans</name>
    <dbReference type="NCBI Taxonomy" id="4846"/>
    <lineage>
        <taxon>Eukaryota</taxon>
        <taxon>Fungi</taxon>
        <taxon>Fungi incertae sedis</taxon>
        <taxon>Mucoromycota</taxon>
        <taxon>Mucoromycotina</taxon>
        <taxon>Mucoromycetes</taxon>
        <taxon>Mucorales</taxon>
        <taxon>Mucorineae</taxon>
        <taxon>Rhizopodaceae</taxon>
        <taxon>Rhizopus</taxon>
    </lineage>
</organism>
<feature type="domain" description="ATP-sulfurylase PUA-like" evidence="3">
    <location>
        <begin position="4"/>
        <end position="165"/>
    </location>
</feature>
<dbReference type="STRING" id="4846.A0A367K0J7"/>
<dbReference type="InterPro" id="IPR015947">
    <property type="entry name" value="PUA-like_sf"/>
</dbReference>
<dbReference type="Pfam" id="PF14306">
    <property type="entry name" value="PUA_2"/>
    <property type="match status" value="1"/>
</dbReference>
<dbReference type="GO" id="GO:0010134">
    <property type="term" value="P:sulfate assimilation via adenylyl sulfate reduction"/>
    <property type="evidence" value="ECO:0007669"/>
    <property type="project" value="TreeGrafter"/>
</dbReference>
<evidence type="ECO:0000313" key="4">
    <source>
        <dbReference type="EMBL" id="RCH95733.1"/>
    </source>
</evidence>
<dbReference type="SUPFAM" id="SSF88697">
    <property type="entry name" value="PUA domain-like"/>
    <property type="match status" value="1"/>
</dbReference>
<dbReference type="FunFam" id="3.10.400.10:FF:000003">
    <property type="entry name" value="Sulfate adenylyltransferase"/>
    <property type="match status" value="1"/>
</dbReference>
<feature type="domain" description="Sulphate adenylyltransferase catalytic" evidence="2">
    <location>
        <begin position="176"/>
        <end position="233"/>
    </location>
</feature>
<gene>
    <name evidence="4" type="primary">MET3_2</name>
    <name evidence="4" type="ORF">CU098_011146</name>
</gene>
<dbReference type="AlphaFoldDB" id="A0A367K0J7"/>
<keyword evidence="1 4" id="KW-0808">Transferase</keyword>
<dbReference type="Gene3D" id="3.40.50.620">
    <property type="entry name" value="HUPs"/>
    <property type="match status" value="1"/>
</dbReference>
<dbReference type="EMBL" id="PJQM01002393">
    <property type="protein sequence ID" value="RCH95733.1"/>
    <property type="molecule type" value="Genomic_DNA"/>
</dbReference>
<keyword evidence="4" id="KW-0548">Nucleotidyltransferase</keyword>
<keyword evidence="5" id="KW-1185">Reference proteome</keyword>
<dbReference type="GO" id="GO:0019379">
    <property type="term" value="P:sulfate assimilation, phosphoadenylyl sulfate reduction by phosphoadenylyl-sulfate reductase (thioredoxin)"/>
    <property type="evidence" value="ECO:0007669"/>
    <property type="project" value="TreeGrafter"/>
</dbReference>
<evidence type="ECO:0000256" key="1">
    <source>
        <dbReference type="ARBA" id="ARBA00022679"/>
    </source>
</evidence>
<dbReference type="Gene3D" id="3.10.400.10">
    <property type="entry name" value="Sulfate adenylyltransferase"/>
    <property type="match status" value="1"/>
</dbReference>
<protein>
    <submittedName>
        <fullName evidence="4">Sulfate adenylyltransferase</fullName>
    </submittedName>
</protein>
<dbReference type="GO" id="GO:0005737">
    <property type="term" value="C:cytoplasm"/>
    <property type="evidence" value="ECO:0007669"/>
    <property type="project" value="TreeGrafter"/>
</dbReference>
<dbReference type="InterPro" id="IPR024951">
    <property type="entry name" value="Sulfurylase_cat_dom"/>
</dbReference>
<dbReference type="InterPro" id="IPR014729">
    <property type="entry name" value="Rossmann-like_a/b/a_fold"/>
</dbReference>
<evidence type="ECO:0000259" key="3">
    <source>
        <dbReference type="Pfam" id="PF14306"/>
    </source>
</evidence>
<evidence type="ECO:0000259" key="2">
    <source>
        <dbReference type="Pfam" id="PF01747"/>
    </source>
</evidence>
<name>A0A367K0J7_RHIST</name>
<dbReference type="PANTHER" id="PTHR42700:SF1">
    <property type="entry name" value="SULFATE ADENYLYLTRANSFERASE"/>
    <property type="match status" value="1"/>
</dbReference>
<comment type="caution">
    <text evidence="4">The sequence shown here is derived from an EMBL/GenBank/DDBJ whole genome shotgun (WGS) entry which is preliminary data.</text>
</comment>
<dbReference type="GO" id="GO:0004781">
    <property type="term" value="F:sulfate adenylyltransferase (ATP) activity"/>
    <property type="evidence" value="ECO:0007669"/>
    <property type="project" value="InterPro"/>
</dbReference>
<dbReference type="InterPro" id="IPR050512">
    <property type="entry name" value="Sulf_AdTrans/APS_kinase"/>
</dbReference>
<dbReference type="InterPro" id="IPR025980">
    <property type="entry name" value="ATP-Sase_PUA-like_dom"/>
</dbReference>
<proteinExistence type="predicted"/>
<sequence>MANVPHGGVLKDLQLRDADKQESLKAEAASLPSIVLTDRQLCDLELLLNGGFSPLEGFLNQKDYEGVVENMRLADGTLWPIPITLDVSQEEVNEAKIEPSKRIVLLDPRDYEPLAILTVEDVYRPDKSKEATLVYGADDLAHPAVNYLHNKAKELNVGGSLEAIQPPSHYDYVANRFTPTELRAHFKKLQWTRVVAFQTRNPMHRAHRELTVRAARQRKAHLLIHPVVGLTKP</sequence>
<dbReference type="Proteomes" id="UP000253551">
    <property type="component" value="Unassembled WGS sequence"/>
</dbReference>
<reference evidence="4 5" key="1">
    <citation type="journal article" date="2018" name="G3 (Bethesda)">
        <title>Phylogenetic and Phylogenomic Definition of Rhizopus Species.</title>
        <authorList>
            <person name="Gryganskyi A.P."/>
            <person name="Golan J."/>
            <person name="Dolatabadi S."/>
            <person name="Mondo S."/>
            <person name="Robb S."/>
            <person name="Idnurm A."/>
            <person name="Muszewska A."/>
            <person name="Steczkiewicz K."/>
            <person name="Masonjones S."/>
            <person name="Liao H.L."/>
            <person name="Gajdeczka M.T."/>
            <person name="Anike F."/>
            <person name="Vuek A."/>
            <person name="Anishchenko I.M."/>
            <person name="Voigt K."/>
            <person name="de Hoog G.S."/>
            <person name="Smith M.E."/>
            <person name="Heitman J."/>
            <person name="Vilgalys R."/>
            <person name="Stajich J.E."/>
        </authorList>
    </citation>
    <scope>NUCLEOTIDE SEQUENCE [LARGE SCALE GENOMIC DNA]</scope>
    <source>
        <strain evidence="4 5">LSU 92-RS-03</strain>
    </source>
</reference>
<dbReference type="SUPFAM" id="SSF52374">
    <property type="entry name" value="Nucleotidylyl transferase"/>
    <property type="match status" value="1"/>
</dbReference>
<evidence type="ECO:0000313" key="5">
    <source>
        <dbReference type="Proteomes" id="UP000253551"/>
    </source>
</evidence>
<dbReference type="OrthoDB" id="468at2759"/>